<feature type="region of interest" description="Disordered" evidence="1">
    <location>
        <begin position="278"/>
        <end position="325"/>
    </location>
</feature>
<organism evidence="3 4">
    <name type="scientific">Microtetraspora glauca</name>
    <dbReference type="NCBI Taxonomy" id="1996"/>
    <lineage>
        <taxon>Bacteria</taxon>
        <taxon>Bacillati</taxon>
        <taxon>Actinomycetota</taxon>
        <taxon>Actinomycetes</taxon>
        <taxon>Streptosporangiales</taxon>
        <taxon>Streptosporangiaceae</taxon>
        <taxon>Microtetraspora</taxon>
    </lineage>
</organism>
<keyword evidence="4" id="KW-1185">Reference proteome</keyword>
<feature type="compositionally biased region" description="Basic and acidic residues" evidence="1">
    <location>
        <begin position="278"/>
        <end position="301"/>
    </location>
</feature>
<accession>A0ABV3GC92</accession>
<evidence type="ECO:0000256" key="2">
    <source>
        <dbReference type="SAM" id="SignalP"/>
    </source>
</evidence>
<keyword evidence="2" id="KW-0732">Signal</keyword>
<reference evidence="3 4" key="1">
    <citation type="submission" date="2024-06" db="EMBL/GenBank/DDBJ databases">
        <title>The Natural Products Discovery Center: Release of the First 8490 Sequenced Strains for Exploring Actinobacteria Biosynthetic Diversity.</title>
        <authorList>
            <person name="Kalkreuter E."/>
            <person name="Kautsar S.A."/>
            <person name="Yang D."/>
            <person name="Bader C.D."/>
            <person name="Teijaro C.N."/>
            <person name="Fluegel L."/>
            <person name="Davis C.M."/>
            <person name="Simpson J.R."/>
            <person name="Lauterbach L."/>
            <person name="Steele A.D."/>
            <person name="Gui C."/>
            <person name="Meng S."/>
            <person name="Li G."/>
            <person name="Viehrig K."/>
            <person name="Ye F."/>
            <person name="Su P."/>
            <person name="Kiefer A.F."/>
            <person name="Nichols A."/>
            <person name="Cepeda A.J."/>
            <person name="Yan W."/>
            <person name="Fan B."/>
            <person name="Jiang Y."/>
            <person name="Adhikari A."/>
            <person name="Zheng C.-J."/>
            <person name="Schuster L."/>
            <person name="Cowan T.M."/>
            <person name="Smanski M.J."/>
            <person name="Chevrette M.G."/>
            <person name="De Carvalho L.P.S."/>
            <person name="Shen B."/>
        </authorList>
    </citation>
    <scope>NUCLEOTIDE SEQUENCE [LARGE SCALE GENOMIC DNA]</scope>
    <source>
        <strain evidence="3 4">NPDC050100</strain>
    </source>
</reference>
<name>A0ABV3GC92_MICGL</name>
<dbReference type="Proteomes" id="UP001551675">
    <property type="component" value="Unassembled WGS sequence"/>
</dbReference>
<sequence>MLTRRLAAVTAVTLVCLVGAATGAGAAAPTDPSTAQAPEKKLPDPMPAQLLRVPENRGPLEDQTKGRATPPRRRTAKPCTLKPSEKHEWASCLAIKATVDRAPRVGEETTLTVEVKAEKDLENIRVEVDLPAALTWRATPDGMTTEAGHGALTTTLKAGRTTTYKAKITADAAGPVEIVARAVGDTRKKTPGDKAAKPDDTPPASDPASDRASDPATDPATDRGKAESGGASAASDVVALTVGGDDTAARLGVAVRNEFGVAKADPGVRVEVPALEPAQEKKAALARERARERKAAPDGKPEPTVPDGDQAPAAASGKPALTAGPGQACATGRWVYVDEKGVTRPSRMFGVEIWDADTGSEDDLLATGLTDSQGNYWVCFGTADADEPGDTVDVWVRFTSANDLARVSSNDRPGGYAFPFKAGKADNVQDGTKVDFGTLQPAGDFDMRVPRAFEAAMAVWYRLPTLCWDADDAVCRQVTLYWYPGSQYTYYSPSSDSVYLSSLAPDVPFVVAHEVGHALMDDVYEDRYPATPGCDPHDPNTRSSAGCAWVEGWADWLAATVVGEPVFRSEIPYVTPFDLEDQPTWGLTDQWGDEVEARVAGALIDITDDHADGFDTYGEAPFGNVWATFNRHVPNTFREFWDHRKADGFDVSEGGALASLYQNTIDYGYRPRLADYTPLPGAASTTRTFRYDTTTPYWSAVAVLSTNNADHDLRLYDDEGLTAPLAYSYYGPGTIDFVVVDGNQRPAGDYYPQVTRYSGDERFIIMLAQGKNILEPGESTTTLTDRWRPIEIRDTWLQEGETATFTFTPGWSRDRPYWGQAELLVFGSGSDPGTWVQPRSNALAYAYVGDGQDGKLTFTARQAGWYGLVAVLKSGAGGYATISRS</sequence>
<feature type="region of interest" description="Disordered" evidence="1">
    <location>
        <begin position="182"/>
        <end position="234"/>
    </location>
</feature>
<feature type="compositionally biased region" description="Basic and acidic residues" evidence="1">
    <location>
        <begin position="54"/>
        <end position="65"/>
    </location>
</feature>
<feature type="region of interest" description="Disordered" evidence="1">
    <location>
        <begin position="23"/>
        <end position="81"/>
    </location>
</feature>
<feature type="compositionally biased region" description="Basic and acidic residues" evidence="1">
    <location>
        <begin position="184"/>
        <end position="200"/>
    </location>
</feature>
<protein>
    <submittedName>
        <fullName evidence="3">Uncharacterized protein</fullName>
    </submittedName>
</protein>
<comment type="caution">
    <text evidence="3">The sequence shown here is derived from an EMBL/GenBank/DDBJ whole genome shotgun (WGS) entry which is preliminary data.</text>
</comment>
<feature type="chain" id="PRO_5047222824" evidence="2">
    <location>
        <begin position="27"/>
        <end position="885"/>
    </location>
</feature>
<evidence type="ECO:0000256" key="1">
    <source>
        <dbReference type="SAM" id="MobiDB-lite"/>
    </source>
</evidence>
<evidence type="ECO:0000313" key="4">
    <source>
        <dbReference type="Proteomes" id="UP001551675"/>
    </source>
</evidence>
<feature type="compositionally biased region" description="Low complexity" evidence="1">
    <location>
        <begin position="23"/>
        <end position="35"/>
    </location>
</feature>
<evidence type="ECO:0000313" key="3">
    <source>
        <dbReference type="EMBL" id="MEV0969261.1"/>
    </source>
</evidence>
<feature type="signal peptide" evidence="2">
    <location>
        <begin position="1"/>
        <end position="26"/>
    </location>
</feature>
<dbReference type="EMBL" id="JBFALK010000005">
    <property type="protein sequence ID" value="MEV0969261.1"/>
    <property type="molecule type" value="Genomic_DNA"/>
</dbReference>
<gene>
    <name evidence="3" type="ORF">AB0I59_11550</name>
</gene>
<dbReference type="RefSeq" id="WP_358132175.1">
    <property type="nucleotide sequence ID" value="NZ_JBFALK010000005.1"/>
</dbReference>
<proteinExistence type="predicted"/>